<sequence>MTVIERPLFGRVEIRRMRRNLITGPRGNAPTAWQATVGSGTSPAVTTATTAGMNVGGLGIDTFLRAQATTTGTWIDIRNTESHGVLVQTGGSVTASAWVRQSTISSCQGAAYIQFYDAAGVVLHTVSTPAPLPALPSGVWTRIHVSGVVPAGTVRVRAIFRALGSVVSGSRLDATGFLVEHAAKLGSWYETTAPGDGELAHATNLTIRRGGSRTGLGLKTDVGLATFQLLNAEDPMRGGTFQPGQEVRAVSRNLAGQLVELFSGRVVDVASSYPLNKSNGRQRAVTTVTVADAVKTHGETPRYGVSIPTGFETFEARISRLAGSALAPIEAPAQGAPREVYAF</sequence>
<proteinExistence type="predicted"/>
<dbReference type="RefSeq" id="YP_009996774.1">
    <property type="nucleotide sequence ID" value="NC_052939.1"/>
</dbReference>
<dbReference type="EMBL" id="MH371111">
    <property type="protein sequence ID" value="AXC36004.1"/>
    <property type="molecule type" value="Genomic_DNA"/>
</dbReference>
<accession>A0A2Z5H7S1</accession>
<evidence type="ECO:0000313" key="1">
    <source>
        <dbReference type="EMBL" id="AXC36004.1"/>
    </source>
</evidence>
<organism evidence="1 2">
    <name type="scientific">Microbacterium phage Quaker</name>
    <dbReference type="NCBI Taxonomy" id="2250352"/>
    <lineage>
        <taxon>Viruses</taxon>
        <taxon>Duplodnaviria</taxon>
        <taxon>Heunggongvirae</taxon>
        <taxon>Uroviricota</taxon>
        <taxon>Caudoviricetes</taxon>
        <taxon>Orlajensenviridae</taxon>
        <taxon>Pelczarvirinae</taxon>
        <taxon>Paopuvirus</taxon>
        <taxon>Paopuvirus quaker</taxon>
    </lineage>
</organism>
<dbReference type="KEGG" id="vg:62648697"/>
<name>A0A2Z5H7S1_9CAUD</name>
<protein>
    <submittedName>
        <fullName evidence="1">Minor tail protein</fullName>
    </submittedName>
</protein>
<dbReference type="Proteomes" id="UP000252401">
    <property type="component" value="Segment"/>
</dbReference>
<gene>
    <name evidence="1" type="primary">13</name>
    <name evidence="1" type="ORF">SEA_QUAKER_13</name>
</gene>
<reference evidence="1 2" key="1">
    <citation type="submission" date="2018-05" db="EMBL/GenBank/DDBJ databases">
        <authorList>
            <person name="Bachelani S.F."/>
            <person name="Bookler A."/>
            <person name="Buetow B.S."/>
            <person name="Dailey E.M."/>
            <person name="DeWindt D.C.-M."/>
            <person name="Flandrick S."/>
            <person name="Glynn C."/>
            <person name="Hansen B.R."/>
            <person name="Hass A.M."/>
            <person name="Hoffstatter E.W."/>
            <person name="Jacob S.K.L."/>
            <person name="Jones K."/>
            <person name="Lisowski P.J."/>
            <person name="Luttrell D.P."/>
            <person name="Paulus B.K."/>
            <person name="Pliszka M.A."/>
            <person name="Seif K.S."/>
            <person name="Timm P.H."/>
            <person name="Weinberg M."/>
            <person name="Wright R.S."/>
            <person name="Zobrist M.A."/>
            <person name="Bonilla J.A."/>
            <person name="Klyczek K."/>
            <person name="Garlena R.A."/>
            <person name="Russell D.A."/>
            <person name="Pope W.H."/>
            <person name="Jacobs-Sera D."/>
            <person name="Hatfull G.F."/>
        </authorList>
    </citation>
    <scope>NUCLEOTIDE SEQUENCE [LARGE SCALE GENOMIC DNA]</scope>
</reference>
<keyword evidence="2" id="KW-1185">Reference proteome</keyword>
<evidence type="ECO:0000313" key="2">
    <source>
        <dbReference type="Proteomes" id="UP000252401"/>
    </source>
</evidence>
<dbReference type="GeneID" id="62648697"/>
<dbReference type="Gene3D" id="2.60.120.260">
    <property type="entry name" value="Galactose-binding domain-like"/>
    <property type="match status" value="1"/>
</dbReference>